<dbReference type="Proteomes" id="UP000824540">
    <property type="component" value="Unassembled WGS sequence"/>
</dbReference>
<feature type="region of interest" description="Disordered" evidence="1">
    <location>
        <begin position="1"/>
        <end position="202"/>
    </location>
</feature>
<feature type="compositionally biased region" description="Polar residues" evidence="1">
    <location>
        <begin position="153"/>
        <end position="167"/>
    </location>
</feature>
<protein>
    <submittedName>
        <fullName evidence="2">Uncharacterized protein</fullName>
    </submittedName>
</protein>
<gene>
    <name evidence="2" type="ORF">JZ751_012396</name>
</gene>
<dbReference type="EMBL" id="JAFBMS010000003">
    <property type="protein sequence ID" value="KAG9354272.1"/>
    <property type="molecule type" value="Genomic_DNA"/>
</dbReference>
<feature type="compositionally biased region" description="Low complexity" evidence="1">
    <location>
        <begin position="19"/>
        <end position="33"/>
    </location>
</feature>
<accession>A0A8T2PS75</accession>
<proteinExistence type="predicted"/>
<sequence length="217" mass="22944">MLNTPTDGDQSVLRKEPDQTSPQSSSPLSSLPDPAVPNNCTGTPTRPDMPITHEPPQGIVGCLDHPNVEKESTAVADGTESGSEGKKNEINHQAMSVTSASPLTRTGRKPRGFLSFISDKSTSGTTGAPRPARPASQRPQVNTSRIERRRTPSVGSQPSKVTGTSGQSSSAKSAASEVPKPGQRESSSIKNVKTDGEPTSVSEYFFSDIFTQVEEPN</sequence>
<comment type="caution">
    <text evidence="2">The sequence shown here is derived from an EMBL/GenBank/DDBJ whole genome shotgun (WGS) entry which is preliminary data.</text>
</comment>
<dbReference type="AlphaFoldDB" id="A0A8T2PS75"/>
<keyword evidence="3" id="KW-1185">Reference proteome</keyword>
<feature type="compositionally biased region" description="Polar residues" evidence="1">
    <location>
        <begin position="91"/>
        <end position="104"/>
    </location>
</feature>
<feature type="compositionally biased region" description="Polar residues" evidence="1">
    <location>
        <begin position="184"/>
        <end position="202"/>
    </location>
</feature>
<name>A0A8T2PS75_9TELE</name>
<evidence type="ECO:0000313" key="3">
    <source>
        <dbReference type="Proteomes" id="UP000824540"/>
    </source>
</evidence>
<evidence type="ECO:0000256" key="1">
    <source>
        <dbReference type="SAM" id="MobiDB-lite"/>
    </source>
</evidence>
<feature type="compositionally biased region" description="Low complexity" evidence="1">
    <location>
        <begin position="128"/>
        <end position="140"/>
    </location>
</feature>
<evidence type="ECO:0000313" key="2">
    <source>
        <dbReference type="EMBL" id="KAG9354272.1"/>
    </source>
</evidence>
<reference evidence="2" key="1">
    <citation type="thesis" date="2021" institute="BYU ScholarsArchive" country="Provo, UT, USA">
        <title>Applications of and Algorithms for Genome Assembly and Genomic Analyses with an Emphasis on Marine Teleosts.</title>
        <authorList>
            <person name="Pickett B.D."/>
        </authorList>
    </citation>
    <scope>NUCLEOTIDE SEQUENCE</scope>
    <source>
        <strain evidence="2">HI-2016</strain>
    </source>
</reference>
<organism evidence="2 3">
    <name type="scientific">Albula glossodonta</name>
    <name type="common">roundjaw bonefish</name>
    <dbReference type="NCBI Taxonomy" id="121402"/>
    <lineage>
        <taxon>Eukaryota</taxon>
        <taxon>Metazoa</taxon>
        <taxon>Chordata</taxon>
        <taxon>Craniata</taxon>
        <taxon>Vertebrata</taxon>
        <taxon>Euteleostomi</taxon>
        <taxon>Actinopterygii</taxon>
        <taxon>Neopterygii</taxon>
        <taxon>Teleostei</taxon>
        <taxon>Albuliformes</taxon>
        <taxon>Albulidae</taxon>
        <taxon>Albula</taxon>
    </lineage>
</organism>
<dbReference type="OrthoDB" id="272624at2759"/>